<dbReference type="AlphaFoldDB" id="A0A6G0XWF5"/>
<dbReference type="InterPro" id="IPR000719">
    <property type="entry name" value="Prot_kinase_dom"/>
</dbReference>
<dbReference type="InterPro" id="IPR051130">
    <property type="entry name" value="Mito_struct-func_regulator"/>
</dbReference>
<accession>A0A6G0XWF5</accession>
<dbReference type="PANTHER" id="PTHR43173:SF34">
    <property type="entry name" value="ABC1 ATYPICAL KINASE-LIKE DOMAIN-CONTAINING PROTEIN"/>
    <property type="match status" value="1"/>
</dbReference>
<protein>
    <recommendedName>
        <fullName evidence="2">Protein kinase domain-containing protein</fullName>
    </recommendedName>
</protein>
<dbReference type="CDD" id="cd05121">
    <property type="entry name" value="ABC1_ADCK3-like"/>
    <property type="match status" value="1"/>
</dbReference>
<evidence type="ECO:0000313" key="4">
    <source>
        <dbReference type="Proteomes" id="UP000481153"/>
    </source>
</evidence>
<dbReference type="PANTHER" id="PTHR43173">
    <property type="entry name" value="ABC1 FAMILY PROTEIN"/>
    <property type="match status" value="1"/>
</dbReference>
<dbReference type="InterPro" id="IPR011009">
    <property type="entry name" value="Kinase-like_dom_sf"/>
</dbReference>
<dbReference type="PROSITE" id="PS50011">
    <property type="entry name" value="PROTEIN_KINASE_DOM"/>
    <property type="match status" value="1"/>
</dbReference>
<gene>
    <name evidence="3" type="ORF">Ae201684_001242</name>
</gene>
<keyword evidence="4" id="KW-1185">Reference proteome</keyword>
<dbReference type="Proteomes" id="UP000481153">
    <property type="component" value="Unassembled WGS sequence"/>
</dbReference>
<evidence type="ECO:0000259" key="2">
    <source>
        <dbReference type="PROSITE" id="PS50011"/>
    </source>
</evidence>
<sequence length="577" mass="65598">MLASLRRAARSSVVKHSSRNASSTAAVERPAARRTSSSFWKRLRQGTLITAGVAGGTIYYRMQTDEGFRRSAYFYAKAVPAYIHYRTTQVFLEDILKLPEDDHDAYYNALHDKYAHEIFDVILTLKGFYIKIAQIGSTRDDFVPKQYLDRAKKLQNDAPSKPIEDIIAIIEASYGKPFSSVFRSIDPKPLGAASIGQAHKAELVDGTTVVVKIQFPDAEKHFRNDITTIKTFCSVAQPAHMPQLNEIEKQFMTEFDYRREADNLSEVRGNIERSPFRDRFVVPKPYKELCTKDVLVMEYLKGKTLIDGINEHFETIARERHTTVEALRAAQEKEDEERNAQGLELRTGPSEEDLRRYKALLHARSSWTKFKHALYDYSLGWVYPRGVAAVTDDVDQPEDHLLNLPEILRLVVEVHGHEILVDGCFNGDPHPGNIMLLDDGRIGLIDYGQVKHLPKEQRLQMARAIIMLAEGTTEEIAQRAFDMGFRSKYMDPAVTEARLRIGFDRDDKSITNGQNIQLFFESLEARDPVVAQGDDFVMASRVSILLRGLSNALRYPMSHAKMWAPIAKQVLERESSL</sequence>
<dbReference type="EMBL" id="VJMJ01000009">
    <property type="protein sequence ID" value="KAF0744789.1"/>
    <property type="molecule type" value="Genomic_DNA"/>
</dbReference>
<organism evidence="3 4">
    <name type="scientific">Aphanomyces euteiches</name>
    <dbReference type="NCBI Taxonomy" id="100861"/>
    <lineage>
        <taxon>Eukaryota</taxon>
        <taxon>Sar</taxon>
        <taxon>Stramenopiles</taxon>
        <taxon>Oomycota</taxon>
        <taxon>Saprolegniomycetes</taxon>
        <taxon>Saprolegniales</taxon>
        <taxon>Verrucalvaceae</taxon>
        <taxon>Aphanomyces</taxon>
    </lineage>
</organism>
<name>A0A6G0XWF5_9STRA</name>
<feature type="domain" description="Protein kinase" evidence="2">
    <location>
        <begin position="184"/>
        <end position="577"/>
    </location>
</feature>
<proteinExistence type="predicted"/>
<dbReference type="GO" id="GO:0005524">
    <property type="term" value="F:ATP binding"/>
    <property type="evidence" value="ECO:0007669"/>
    <property type="project" value="InterPro"/>
</dbReference>
<dbReference type="VEuPathDB" id="FungiDB:AeMF1_021809"/>
<comment type="caution">
    <text evidence="3">The sequence shown here is derived from an EMBL/GenBank/DDBJ whole genome shotgun (WGS) entry which is preliminary data.</text>
</comment>
<dbReference type="InterPro" id="IPR004147">
    <property type="entry name" value="ABC1_dom"/>
</dbReference>
<dbReference type="GO" id="GO:0004672">
    <property type="term" value="F:protein kinase activity"/>
    <property type="evidence" value="ECO:0007669"/>
    <property type="project" value="InterPro"/>
</dbReference>
<feature type="region of interest" description="Disordered" evidence="1">
    <location>
        <begin position="1"/>
        <end position="29"/>
    </location>
</feature>
<dbReference type="SUPFAM" id="SSF56112">
    <property type="entry name" value="Protein kinase-like (PK-like)"/>
    <property type="match status" value="1"/>
</dbReference>
<reference evidence="3 4" key="1">
    <citation type="submission" date="2019-07" db="EMBL/GenBank/DDBJ databases">
        <title>Genomics analysis of Aphanomyces spp. identifies a new class of oomycete effector associated with host adaptation.</title>
        <authorList>
            <person name="Gaulin E."/>
        </authorList>
    </citation>
    <scope>NUCLEOTIDE SEQUENCE [LARGE SCALE GENOMIC DNA]</scope>
    <source>
        <strain evidence="3 4">ATCC 201684</strain>
    </source>
</reference>
<evidence type="ECO:0000256" key="1">
    <source>
        <dbReference type="SAM" id="MobiDB-lite"/>
    </source>
</evidence>
<evidence type="ECO:0000313" key="3">
    <source>
        <dbReference type="EMBL" id="KAF0744789.1"/>
    </source>
</evidence>
<dbReference type="Pfam" id="PF03109">
    <property type="entry name" value="ABC1"/>
    <property type="match status" value="2"/>
</dbReference>